<name>A0ABW2AX46_9MICO</name>
<proteinExistence type="predicted"/>
<evidence type="ECO:0000313" key="2">
    <source>
        <dbReference type="EMBL" id="MFC6715540.1"/>
    </source>
</evidence>
<keyword evidence="3" id="KW-1185">Reference proteome</keyword>
<reference evidence="3" key="1">
    <citation type="journal article" date="2019" name="Int. J. Syst. Evol. Microbiol.">
        <title>The Global Catalogue of Microorganisms (GCM) 10K type strain sequencing project: providing services to taxonomists for standard genome sequencing and annotation.</title>
        <authorList>
            <consortium name="The Broad Institute Genomics Platform"/>
            <consortium name="The Broad Institute Genome Sequencing Center for Infectious Disease"/>
            <person name="Wu L."/>
            <person name="Ma J."/>
        </authorList>
    </citation>
    <scope>NUCLEOTIDE SEQUENCE [LARGE SCALE GENOMIC DNA]</scope>
    <source>
        <strain evidence="3">NBRC 106593</strain>
    </source>
</reference>
<accession>A0ABW2AX46</accession>
<keyword evidence="1" id="KW-0175">Coiled coil</keyword>
<dbReference type="RefSeq" id="WP_377824729.1">
    <property type="nucleotide sequence ID" value="NZ_JBHSWJ010000002.1"/>
</dbReference>
<gene>
    <name evidence="2" type="ORF">ACFQBT_17650</name>
</gene>
<protein>
    <recommendedName>
        <fullName evidence="4">Transposase</fullName>
    </recommendedName>
</protein>
<sequence length="229" mass="24272">MTDLTASVASLFAGPVERFVPERDALAKRLRDAGRSDAAGEVKALRRPTVAAAALNQLADDPAVAQLCELGERLRDAQRRVDAAAMRDLSGERTAAINRLLEALGQPSGNLREQVVATATAALADPAAAEALRSGRLTKALSYSGFGEVDLSDAVARWSATVTADVTPATQSEPDRPAAARLRRLRRAVSAAEDDLQTAVDQLSVARQRHAAAQEALDQARERLDAAEE</sequence>
<dbReference type="EMBL" id="JBHSWJ010000002">
    <property type="protein sequence ID" value="MFC6715540.1"/>
    <property type="molecule type" value="Genomic_DNA"/>
</dbReference>
<dbReference type="Proteomes" id="UP001596356">
    <property type="component" value="Unassembled WGS sequence"/>
</dbReference>
<evidence type="ECO:0000313" key="3">
    <source>
        <dbReference type="Proteomes" id="UP001596356"/>
    </source>
</evidence>
<evidence type="ECO:0008006" key="4">
    <source>
        <dbReference type="Google" id="ProtNLM"/>
    </source>
</evidence>
<feature type="coiled-coil region" evidence="1">
    <location>
        <begin position="182"/>
        <end position="223"/>
    </location>
</feature>
<organism evidence="2 3">
    <name type="scientific">Branchiibius cervicis</name>
    <dbReference type="NCBI Taxonomy" id="908252"/>
    <lineage>
        <taxon>Bacteria</taxon>
        <taxon>Bacillati</taxon>
        <taxon>Actinomycetota</taxon>
        <taxon>Actinomycetes</taxon>
        <taxon>Micrococcales</taxon>
        <taxon>Dermacoccaceae</taxon>
        <taxon>Branchiibius</taxon>
    </lineage>
</organism>
<comment type="caution">
    <text evidence="2">The sequence shown here is derived from an EMBL/GenBank/DDBJ whole genome shotgun (WGS) entry which is preliminary data.</text>
</comment>
<evidence type="ECO:0000256" key="1">
    <source>
        <dbReference type="SAM" id="Coils"/>
    </source>
</evidence>